<dbReference type="OrthoDB" id="411372at2759"/>
<feature type="compositionally biased region" description="Basic and acidic residues" evidence="10">
    <location>
        <begin position="142"/>
        <end position="155"/>
    </location>
</feature>
<feature type="region of interest" description="Disordered" evidence="10">
    <location>
        <begin position="345"/>
        <end position="417"/>
    </location>
</feature>
<dbReference type="GO" id="GO:0008270">
    <property type="term" value="F:zinc ion binding"/>
    <property type="evidence" value="ECO:0007669"/>
    <property type="project" value="UniProtKB-KW"/>
</dbReference>
<feature type="domain" description="C3H1-type" evidence="11">
    <location>
        <begin position="119"/>
        <end position="146"/>
    </location>
</feature>
<evidence type="ECO:0000256" key="6">
    <source>
        <dbReference type="ARBA" id="ARBA00037262"/>
    </source>
</evidence>
<feature type="compositionally biased region" description="Basic and acidic residues" evidence="10">
    <location>
        <begin position="104"/>
        <end position="117"/>
    </location>
</feature>
<evidence type="ECO:0000256" key="8">
    <source>
        <dbReference type="ARBA" id="ARBA00042384"/>
    </source>
</evidence>
<dbReference type="EMBL" id="MRZV01001621">
    <property type="protein sequence ID" value="PIK36763.1"/>
    <property type="molecule type" value="Genomic_DNA"/>
</dbReference>
<feature type="region of interest" description="Disordered" evidence="10">
    <location>
        <begin position="142"/>
        <end position="179"/>
    </location>
</feature>
<dbReference type="SMART" id="SM00356">
    <property type="entry name" value="ZnF_C3H1"/>
    <property type="match status" value="1"/>
</dbReference>
<dbReference type="InterPro" id="IPR000571">
    <property type="entry name" value="Znf_CCCH"/>
</dbReference>
<evidence type="ECO:0000256" key="7">
    <source>
        <dbReference type="ARBA" id="ARBA00039886"/>
    </source>
</evidence>
<keyword evidence="3 9" id="KW-0863">Zinc-finger</keyword>
<evidence type="ECO:0000256" key="9">
    <source>
        <dbReference type="PROSITE-ProRule" id="PRU00723"/>
    </source>
</evidence>
<dbReference type="AlphaFoldDB" id="A0A2G8JM17"/>
<evidence type="ECO:0000313" key="13">
    <source>
        <dbReference type="Proteomes" id="UP000230750"/>
    </source>
</evidence>
<feature type="zinc finger region" description="C3H1-type" evidence="9">
    <location>
        <begin position="119"/>
        <end position="146"/>
    </location>
</feature>
<evidence type="ECO:0000256" key="2">
    <source>
        <dbReference type="ARBA" id="ARBA00022723"/>
    </source>
</evidence>
<dbReference type="STRING" id="307972.A0A2G8JM17"/>
<comment type="subcellular location">
    <subcellularLocation>
        <location evidence="1">Nucleus membrane</location>
        <topology evidence="1">Peripheral membrane protein</topology>
        <orientation evidence="1">Cytoplasmic side</orientation>
    </subcellularLocation>
</comment>
<evidence type="ECO:0000313" key="12">
    <source>
        <dbReference type="EMBL" id="PIK36763.1"/>
    </source>
</evidence>
<sequence length="508" mass="57176">MNLSSTAWTGEDAKGVGTGACIIPPPPPASQLKPTTLFVLLSHQPVDLPFNIPDSRLQKELEETAKILPQQGSGIYTSQLLVMSVVDSVSLSNTDNHAALSVNEFEKPGEESRDPPKGIKKPRICRFFKQGSCKKGAACSFRHPERKHDDQKGEEVPLATQGGNQDEDGAEKPTPQKPRMQIQTFLRLSELTDEDLPRLRQTEIQQLKKRFPDALEMENEGDPSIYRVVVHPTDPDWPYNLIDFHLNVSFPFEYPVEMPCISLPEDQDSPTVILSHMTLAAQEWLQAKYEMNKMSGRVELIFRPFLRWFDKNVEKLFTEGARKFKKEVDDEKAGFEFIANLKDDAKPREPAQPSLPKDAVIISKPKSQQTMEEKEADKNEELASAVSGMQVDSEEDEEEQRSSDEDTSSAAKVIFDPPDKDMRGTEVIFQGLKLSEAVGTLAVTRLTVIVQCVRCKERVDVTTPPRRNNLITCGRCNNRQIVTYRPCLVHPMSHVIGFLTLRAAYRST</sequence>
<accession>A0A2G8JM17</accession>
<evidence type="ECO:0000256" key="10">
    <source>
        <dbReference type="SAM" id="MobiDB-lite"/>
    </source>
</evidence>
<dbReference type="InterPro" id="IPR051767">
    <property type="entry name" value="Nucleoporin_NUP42"/>
</dbReference>
<dbReference type="Pfam" id="PF00642">
    <property type="entry name" value="zf-CCCH"/>
    <property type="match status" value="1"/>
</dbReference>
<name>A0A2G8JM17_STIJA</name>
<dbReference type="PROSITE" id="PS50103">
    <property type="entry name" value="ZF_C3H1"/>
    <property type="match status" value="1"/>
</dbReference>
<dbReference type="SUPFAM" id="SSF90229">
    <property type="entry name" value="CCCH zinc finger"/>
    <property type="match status" value="1"/>
</dbReference>
<dbReference type="PANTHER" id="PTHR46527">
    <property type="entry name" value="NUCLEOPORIN-LIKE PROTEIN 2"/>
    <property type="match status" value="1"/>
</dbReference>
<feature type="compositionally biased region" description="Basic and acidic residues" evidence="10">
    <location>
        <begin position="371"/>
        <end position="381"/>
    </location>
</feature>
<proteinExistence type="predicted"/>
<evidence type="ECO:0000256" key="4">
    <source>
        <dbReference type="ARBA" id="ARBA00022833"/>
    </source>
</evidence>
<evidence type="ECO:0000256" key="5">
    <source>
        <dbReference type="ARBA" id="ARBA00023242"/>
    </source>
</evidence>
<dbReference type="PANTHER" id="PTHR46527:SF1">
    <property type="entry name" value="NUCLEOPORIN NUP42"/>
    <property type="match status" value="1"/>
</dbReference>
<protein>
    <recommendedName>
        <fullName evidence="7">Nucleoporin NUP42</fullName>
    </recommendedName>
    <alternativeName>
        <fullName evidence="8">Nucleoporin-like protein 2</fullName>
    </alternativeName>
</protein>
<dbReference type="Proteomes" id="UP000230750">
    <property type="component" value="Unassembled WGS sequence"/>
</dbReference>
<comment type="caution">
    <text evidence="12">The sequence shown here is derived from an EMBL/GenBank/DDBJ whole genome shotgun (WGS) entry which is preliminary data.</text>
</comment>
<reference evidence="12 13" key="1">
    <citation type="journal article" date="2017" name="PLoS Biol.">
        <title>The sea cucumber genome provides insights into morphological evolution and visceral regeneration.</title>
        <authorList>
            <person name="Zhang X."/>
            <person name="Sun L."/>
            <person name="Yuan J."/>
            <person name="Sun Y."/>
            <person name="Gao Y."/>
            <person name="Zhang L."/>
            <person name="Li S."/>
            <person name="Dai H."/>
            <person name="Hamel J.F."/>
            <person name="Liu C."/>
            <person name="Yu Y."/>
            <person name="Liu S."/>
            <person name="Lin W."/>
            <person name="Guo K."/>
            <person name="Jin S."/>
            <person name="Xu P."/>
            <person name="Storey K.B."/>
            <person name="Huan P."/>
            <person name="Zhang T."/>
            <person name="Zhou Y."/>
            <person name="Zhang J."/>
            <person name="Lin C."/>
            <person name="Li X."/>
            <person name="Xing L."/>
            <person name="Huo D."/>
            <person name="Sun M."/>
            <person name="Wang L."/>
            <person name="Mercier A."/>
            <person name="Li F."/>
            <person name="Yang H."/>
            <person name="Xiang J."/>
        </authorList>
    </citation>
    <scope>NUCLEOTIDE SEQUENCE [LARGE SCALE GENOMIC DNA]</scope>
    <source>
        <strain evidence="12">Shaxun</strain>
        <tissue evidence="12">Muscle</tissue>
    </source>
</reference>
<evidence type="ECO:0000259" key="11">
    <source>
        <dbReference type="PROSITE" id="PS50103"/>
    </source>
</evidence>
<dbReference type="SUPFAM" id="SSF54495">
    <property type="entry name" value="UBC-like"/>
    <property type="match status" value="1"/>
</dbReference>
<keyword evidence="2 9" id="KW-0479">Metal-binding</keyword>
<evidence type="ECO:0000256" key="3">
    <source>
        <dbReference type="ARBA" id="ARBA00022771"/>
    </source>
</evidence>
<dbReference type="InterPro" id="IPR016135">
    <property type="entry name" value="UBQ-conjugating_enzyme/RWD"/>
</dbReference>
<dbReference type="Gene3D" id="4.10.1000.10">
    <property type="entry name" value="Zinc finger, CCCH-type"/>
    <property type="match status" value="1"/>
</dbReference>
<comment type="function">
    <text evidence="6">Required for the export of mRNAs containing poly(A) tails from the nucleus into the cytoplasm.</text>
</comment>
<keyword evidence="5" id="KW-0539">Nucleus</keyword>
<dbReference type="InterPro" id="IPR036855">
    <property type="entry name" value="Znf_CCCH_sf"/>
</dbReference>
<feature type="region of interest" description="Disordered" evidence="10">
    <location>
        <begin position="102"/>
        <end position="121"/>
    </location>
</feature>
<keyword evidence="4 9" id="KW-0862">Zinc</keyword>
<evidence type="ECO:0000256" key="1">
    <source>
        <dbReference type="ARBA" id="ARBA00004335"/>
    </source>
</evidence>
<organism evidence="12 13">
    <name type="scientific">Stichopus japonicus</name>
    <name type="common">Sea cucumber</name>
    <dbReference type="NCBI Taxonomy" id="307972"/>
    <lineage>
        <taxon>Eukaryota</taxon>
        <taxon>Metazoa</taxon>
        <taxon>Echinodermata</taxon>
        <taxon>Eleutherozoa</taxon>
        <taxon>Echinozoa</taxon>
        <taxon>Holothuroidea</taxon>
        <taxon>Aspidochirotacea</taxon>
        <taxon>Aspidochirotida</taxon>
        <taxon>Stichopodidae</taxon>
        <taxon>Apostichopus</taxon>
    </lineage>
</organism>
<keyword evidence="13" id="KW-1185">Reference proteome</keyword>
<gene>
    <name evidence="12" type="ORF">BSL78_26407</name>
</gene>
<dbReference type="GO" id="GO:0031965">
    <property type="term" value="C:nuclear membrane"/>
    <property type="evidence" value="ECO:0007669"/>
    <property type="project" value="UniProtKB-SubCell"/>
</dbReference>